<dbReference type="AlphaFoldDB" id="A0A7R9DJ05"/>
<name>A0A7R9DJ05_TIMCR</name>
<protein>
    <submittedName>
        <fullName evidence="1">Uncharacterized protein</fullName>
    </submittedName>
</protein>
<sequence>MDTSDVLLVKDENIKLEPQSNREFDMSRKAHIKTENESDSSDYEVKMVKNELKYDNSSLGVMEVTRDQFIPEIKSQYSSSLLNSLMWAQKSYMKNDLGCIRIVYFTRRRPLTLTL</sequence>
<reference evidence="1" key="1">
    <citation type="submission" date="2020-11" db="EMBL/GenBank/DDBJ databases">
        <authorList>
            <person name="Tran Van P."/>
        </authorList>
    </citation>
    <scope>NUCLEOTIDE SEQUENCE</scope>
</reference>
<proteinExistence type="predicted"/>
<accession>A0A7R9DJ05</accession>
<organism evidence="1">
    <name type="scientific">Timema cristinae</name>
    <name type="common">Walking stick</name>
    <dbReference type="NCBI Taxonomy" id="61476"/>
    <lineage>
        <taxon>Eukaryota</taxon>
        <taxon>Metazoa</taxon>
        <taxon>Ecdysozoa</taxon>
        <taxon>Arthropoda</taxon>
        <taxon>Hexapoda</taxon>
        <taxon>Insecta</taxon>
        <taxon>Pterygota</taxon>
        <taxon>Neoptera</taxon>
        <taxon>Polyneoptera</taxon>
        <taxon>Phasmatodea</taxon>
        <taxon>Timematodea</taxon>
        <taxon>Timematoidea</taxon>
        <taxon>Timematidae</taxon>
        <taxon>Timema</taxon>
    </lineage>
</organism>
<gene>
    <name evidence="1" type="ORF">TCEB3V08_LOCUS12487</name>
</gene>
<dbReference type="EMBL" id="OC326291">
    <property type="protein sequence ID" value="CAD7415606.1"/>
    <property type="molecule type" value="Genomic_DNA"/>
</dbReference>
<evidence type="ECO:0000313" key="1">
    <source>
        <dbReference type="EMBL" id="CAD7415606.1"/>
    </source>
</evidence>